<gene>
    <name evidence="17" type="ORF">O181_033456</name>
</gene>
<comment type="caution">
    <text evidence="17">The sequence shown here is derived from an EMBL/GenBank/DDBJ whole genome shotgun (WGS) entry which is preliminary data.</text>
</comment>
<dbReference type="GO" id="GO:0005634">
    <property type="term" value="C:nucleus"/>
    <property type="evidence" value="ECO:0007669"/>
    <property type="project" value="UniProtKB-ARBA"/>
</dbReference>
<dbReference type="GO" id="GO:0016787">
    <property type="term" value="F:hydrolase activity"/>
    <property type="evidence" value="ECO:0007669"/>
    <property type="project" value="UniProtKB-KW"/>
</dbReference>
<evidence type="ECO:0000256" key="1">
    <source>
        <dbReference type="ARBA" id="ARBA00022578"/>
    </source>
</evidence>
<evidence type="ECO:0000256" key="11">
    <source>
        <dbReference type="ARBA" id="ARBA00022932"/>
    </source>
</evidence>
<dbReference type="AlphaFoldDB" id="A0A9Q3CYT2"/>
<dbReference type="OrthoDB" id="2640446at2759"/>
<evidence type="ECO:0000313" key="17">
    <source>
        <dbReference type="EMBL" id="MBW0493741.1"/>
    </source>
</evidence>
<dbReference type="GO" id="GO:0003723">
    <property type="term" value="F:RNA binding"/>
    <property type="evidence" value="ECO:0007669"/>
    <property type="project" value="UniProtKB-KW"/>
</dbReference>
<dbReference type="GO" id="GO:0006310">
    <property type="term" value="P:DNA recombination"/>
    <property type="evidence" value="ECO:0007669"/>
    <property type="project" value="UniProtKB-KW"/>
</dbReference>
<evidence type="ECO:0000259" key="16">
    <source>
        <dbReference type="PROSITE" id="PS50994"/>
    </source>
</evidence>
<feature type="compositionally biased region" description="Polar residues" evidence="15">
    <location>
        <begin position="206"/>
        <end position="221"/>
    </location>
</feature>
<keyword evidence="12" id="KW-0233">DNA recombination</keyword>
<keyword evidence="5" id="KW-0255">Endonuclease</keyword>
<dbReference type="GO" id="GO:0004519">
    <property type="term" value="F:endonuclease activity"/>
    <property type="evidence" value="ECO:0007669"/>
    <property type="project" value="UniProtKB-KW"/>
</dbReference>
<dbReference type="InterPro" id="IPR001584">
    <property type="entry name" value="Integrase_cat-core"/>
</dbReference>
<dbReference type="InterPro" id="IPR012337">
    <property type="entry name" value="RNaseH-like_sf"/>
</dbReference>
<dbReference type="Gene3D" id="3.30.420.10">
    <property type="entry name" value="Ribonuclease H-like superfamily/Ribonuclease H"/>
    <property type="match status" value="1"/>
</dbReference>
<dbReference type="Proteomes" id="UP000765509">
    <property type="component" value="Unassembled WGS sequence"/>
</dbReference>
<feature type="region of interest" description="Disordered" evidence="15">
    <location>
        <begin position="149"/>
        <end position="169"/>
    </location>
</feature>
<evidence type="ECO:0000256" key="12">
    <source>
        <dbReference type="ARBA" id="ARBA00023172"/>
    </source>
</evidence>
<evidence type="ECO:0000256" key="6">
    <source>
        <dbReference type="ARBA" id="ARBA00022801"/>
    </source>
</evidence>
<evidence type="ECO:0000256" key="10">
    <source>
        <dbReference type="ARBA" id="ARBA00022918"/>
    </source>
</evidence>
<dbReference type="EMBL" id="AVOT02012206">
    <property type="protein sequence ID" value="MBW0493741.1"/>
    <property type="molecule type" value="Genomic_DNA"/>
</dbReference>
<comment type="catalytic activity">
    <reaction evidence="13">
        <text>DNA(n) + a 2'-deoxyribonucleoside 5'-triphosphate = DNA(n+1) + diphosphate</text>
        <dbReference type="Rhea" id="RHEA:22508"/>
        <dbReference type="Rhea" id="RHEA-COMP:17339"/>
        <dbReference type="Rhea" id="RHEA-COMP:17340"/>
        <dbReference type="ChEBI" id="CHEBI:33019"/>
        <dbReference type="ChEBI" id="CHEBI:61560"/>
        <dbReference type="ChEBI" id="CHEBI:173112"/>
        <dbReference type="EC" id="2.7.7.49"/>
    </reaction>
</comment>
<keyword evidence="2" id="KW-0548">Nucleotidyltransferase</keyword>
<evidence type="ECO:0000256" key="9">
    <source>
        <dbReference type="ARBA" id="ARBA00022908"/>
    </source>
</evidence>
<keyword evidence="11" id="KW-0808">Transferase</keyword>
<keyword evidence="8" id="KW-0694">RNA-binding</keyword>
<keyword evidence="6" id="KW-0378">Hydrolase</keyword>
<dbReference type="GO" id="GO:0015074">
    <property type="term" value="P:DNA integration"/>
    <property type="evidence" value="ECO:0007669"/>
    <property type="project" value="UniProtKB-KW"/>
</dbReference>
<evidence type="ECO:0000256" key="4">
    <source>
        <dbReference type="ARBA" id="ARBA00022723"/>
    </source>
</evidence>
<keyword evidence="1" id="KW-0815">Transposition</keyword>
<keyword evidence="11" id="KW-0239">DNA-directed DNA polymerase</keyword>
<name>A0A9Q3CYT2_9BASI</name>
<keyword evidence="10" id="KW-0695">RNA-directed DNA polymerase</keyword>
<dbReference type="PROSITE" id="PS50994">
    <property type="entry name" value="INTEGRASE"/>
    <property type="match status" value="1"/>
</dbReference>
<proteinExistence type="predicted"/>
<feature type="region of interest" description="Disordered" evidence="15">
    <location>
        <begin position="197"/>
        <end position="221"/>
    </location>
</feature>
<dbReference type="GO" id="GO:0046872">
    <property type="term" value="F:metal ion binding"/>
    <property type="evidence" value="ECO:0007669"/>
    <property type="project" value="UniProtKB-KW"/>
</dbReference>
<evidence type="ECO:0000256" key="13">
    <source>
        <dbReference type="ARBA" id="ARBA00048173"/>
    </source>
</evidence>
<feature type="domain" description="Integrase catalytic" evidence="16">
    <location>
        <begin position="1"/>
        <end position="80"/>
    </location>
</feature>
<keyword evidence="4" id="KW-0479">Metal-binding</keyword>
<dbReference type="GO" id="GO:0003964">
    <property type="term" value="F:RNA-directed DNA polymerase activity"/>
    <property type="evidence" value="ECO:0007669"/>
    <property type="project" value="UniProtKB-KW"/>
</dbReference>
<evidence type="ECO:0000256" key="7">
    <source>
        <dbReference type="ARBA" id="ARBA00022842"/>
    </source>
</evidence>
<dbReference type="PANTHER" id="PTHR42648:SF11">
    <property type="entry name" value="TRANSPOSON TY4-P GAG-POL POLYPROTEIN"/>
    <property type="match status" value="1"/>
</dbReference>
<dbReference type="Pfam" id="PF25597">
    <property type="entry name" value="SH3_retrovirus"/>
    <property type="match status" value="1"/>
</dbReference>
<dbReference type="InterPro" id="IPR057670">
    <property type="entry name" value="SH3_retrovirus"/>
</dbReference>
<evidence type="ECO:0000256" key="3">
    <source>
        <dbReference type="ARBA" id="ARBA00022722"/>
    </source>
</evidence>
<evidence type="ECO:0000256" key="14">
    <source>
        <dbReference type="ARBA" id="ARBA00049244"/>
    </source>
</evidence>
<dbReference type="PANTHER" id="PTHR42648">
    <property type="entry name" value="TRANSPOSASE, PUTATIVE-RELATED"/>
    <property type="match status" value="1"/>
</dbReference>
<dbReference type="InterPro" id="IPR039537">
    <property type="entry name" value="Retrotran_Ty1/copia-like"/>
</dbReference>
<dbReference type="GO" id="GO:0032196">
    <property type="term" value="P:transposition"/>
    <property type="evidence" value="ECO:0007669"/>
    <property type="project" value="UniProtKB-KW"/>
</dbReference>
<protein>
    <recommendedName>
        <fullName evidence="16">Integrase catalytic domain-containing protein</fullName>
    </recommendedName>
</protein>
<sequence>MKDFCDTRGIKLTVTTPYTPQHNGIVERINRMFMDKARTLMIDSGVPKELWAELINTANFLRVRIAENGKSPFEKLFHRKPNLSRIKRFGCRAFVTINSYKQKLDRRATKGVLVGYEPDSGVYCIFLEDGKIIRSRDVRFNKDEIPLKSHDNVTTKPTEMENTSEEEIRPVRQEEVNIEQNVPIQEDTRELLRIRLQIPRNEQEQSHGNTQVNEGANSRKN</sequence>
<evidence type="ECO:0000256" key="2">
    <source>
        <dbReference type="ARBA" id="ARBA00022695"/>
    </source>
</evidence>
<dbReference type="InterPro" id="IPR036397">
    <property type="entry name" value="RNaseH_sf"/>
</dbReference>
<dbReference type="GO" id="GO:0003887">
    <property type="term" value="F:DNA-directed DNA polymerase activity"/>
    <property type="evidence" value="ECO:0007669"/>
    <property type="project" value="UniProtKB-KW"/>
</dbReference>
<keyword evidence="18" id="KW-1185">Reference proteome</keyword>
<keyword evidence="3" id="KW-0540">Nuclease</keyword>
<evidence type="ECO:0000256" key="5">
    <source>
        <dbReference type="ARBA" id="ARBA00022759"/>
    </source>
</evidence>
<keyword evidence="9" id="KW-0229">DNA integration</keyword>
<accession>A0A9Q3CYT2</accession>
<organism evidence="17 18">
    <name type="scientific">Austropuccinia psidii MF-1</name>
    <dbReference type="NCBI Taxonomy" id="1389203"/>
    <lineage>
        <taxon>Eukaryota</taxon>
        <taxon>Fungi</taxon>
        <taxon>Dikarya</taxon>
        <taxon>Basidiomycota</taxon>
        <taxon>Pucciniomycotina</taxon>
        <taxon>Pucciniomycetes</taxon>
        <taxon>Pucciniales</taxon>
        <taxon>Sphaerophragmiaceae</taxon>
        <taxon>Austropuccinia</taxon>
    </lineage>
</organism>
<reference evidence="17" key="1">
    <citation type="submission" date="2021-03" db="EMBL/GenBank/DDBJ databases">
        <title>Draft genome sequence of rust myrtle Austropuccinia psidii MF-1, a brazilian biotype.</title>
        <authorList>
            <person name="Quecine M.C."/>
            <person name="Pachon D.M.R."/>
            <person name="Bonatelli M.L."/>
            <person name="Correr F.H."/>
            <person name="Franceschini L.M."/>
            <person name="Leite T.F."/>
            <person name="Margarido G.R.A."/>
            <person name="Almeida C.A."/>
            <person name="Ferrarezi J.A."/>
            <person name="Labate C.A."/>
        </authorList>
    </citation>
    <scope>NUCLEOTIDE SEQUENCE</scope>
    <source>
        <strain evidence="17">MF-1</strain>
    </source>
</reference>
<evidence type="ECO:0000313" key="18">
    <source>
        <dbReference type="Proteomes" id="UP000765509"/>
    </source>
</evidence>
<keyword evidence="7" id="KW-0460">Magnesium</keyword>
<evidence type="ECO:0000256" key="15">
    <source>
        <dbReference type="SAM" id="MobiDB-lite"/>
    </source>
</evidence>
<dbReference type="SUPFAM" id="SSF53098">
    <property type="entry name" value="Ribonuclease H-like"/>
    <property type="match status" value="1"/>
</dbReference>
<comment type="catalytic activity">
    <reaction evidence="14">
        <text>DNA(n) + a 2'-deoxyribonucleoside 5'-triphosphate = DNA(n+1) + diphosphate</text>
        <dbReference type="Rhea" id="RHEA:22508"/>
        <dbReference type="Rhea" id="RHEA-COMP:17339"/>
        <dbReference type="Rhea" id="RHEA-COMP:17340"/>
        <dbReference type="ChEBI" id="CHEBI:33019"/>
        <dbReference type="ChEBI" id="CHEBI:61560"/>
        <dbReference type="ChEBI" id="CHEBI:173112"/>
        <dbReference type="EC" id="2.7.7.7"/>
    </reaction>
</comment>
<evidence type="ECO:0000256" key="8">
    <source>
        <dbReference type="ARBA" id="ARBA00022884"/>
    </source>
</evidence>